<dbReference type="Proteomes" id="UP000292118">
    <property type="component" value="Chromosome"/>
</dbReference>
<dbReference type="InterPro" id="IPR033469">
    <property type="entry name" value="CYTH-like_dom_sf"/>
</dbReference>
<organism evidence="2 3">
    <name type="scientific">Xylanimonas protaetiae</name>
    <dbReference type="NCBI Taxonomy" id="2509457"/>
    <lineage>
        <taxon>Bacteria</taxon>
        <taxon>Bacillati</taxon>
        <taxon>Actinomycetota</taxon>
        <taxon>Actinomycetes</taxon>
        <taxon>Micrococcales</taxon>
        <taxon>Promicromonosporaceae</taxon>
        <taxon>Xylanimonas</taxon>
    </lineage>
</organism>
<gene>
    <name evidence="2" type="ORF">ET471_01260</name>
</gene>
<dbReference type="InterPro" id="IPR023577">
    <property type="entry name" value="CYTH_domain"/>
</dbReference>
<dbReference type="EMBL" id="CP035493">
    <property type="protein sequence ID" value="QAY68844.1"/>
    <property type="molecule type" value="Genomic_DNA"/>
</dbReference>
<dbReference type="PANTHER" id="PTHR40114:SF1">
    <property type="entry name" value="SLR0698 PROTEIN"/>
    <property type="match status" value="1"/>
</dbReference>
<dbReference type="InterPro" id="IPR012042">
    <property type="entry name" value="NeuTTM/CthTTM-like"/>
</dbReference>
<keyword evidence="3" id="KW-1185">Reference proteome</keyword>
<dbReference type="KEGG" id="xya:ET471_01260"/>
<sequence>MTDETPGYADFEFERRFLVRELPAPLRDTPALIVQSYFLSDGGYALRVRVQASGVEARLTASSDARDVLARHTSAFDFAAVTVKGPSVGGTRYEAERELEPSVGVELVRRGGAQILKTRYATWLGQDGWVIDEFGGTNHPLLVAEVERSGPVVDLQIPDFCVTELTDDRRFSNESLAVDPYSQWATSFARELATTGPAFRQDFGANTTFEA</sequence>
<protein>
    <recommendedName>
        <fullName evidence="1">CYTH domain-containing protein</fullName>
    </recommendedName>
</protein>
<accession>A0A4P6F098</accession>
<dbReference type="SMART" id="SM01118">
    <property type="entry name" value="CYTH"/>
    <property type="match status" value="1"/>
</dbReference>
<feature type="domain" description="CYTH" evidence="1">
    <location>
        <begin position="10"/>
        <end position="178"/>
    </location>
</feature>
<evidence type="ECO:0000313" key="3">
    <source>
        <dbReference type="Proteomes" id="UP000292118"/>
    </source>
</evidence>
<name>A0A4P6F098_9MICO</name>
<reference evidence="2 3" key="1">
    <citation type="submission" date="2019-01" db="EMBL/GenBank/DDBJ databases">
        <title>Genome sequencing of strain FW10M-9.</title>
        <authorList>
            <person name="Heo J."/>
            <person name="Kim S.-J."/>
            <person name="Kim J.-S."/>
            <person name="Hong S.-B."/>
            <person name="Kwon S.-W."/>
        </authorList>
    </citation>
    <scope>NUCLEOTIDE SEQUENCE [LARGE SCALE GENOMIC DNA]</scope>
    <source>
        <strain evidence="2 3">FW10M-9</strain>
    </source>
</reference>
<proteinExistence type="predicted"/>
<dbReference type="OrthoDB" id="9805588at2"/>
<dbReference type="Gene3D" id="2.40.320.10">
    <property type="entry name" value="Hypothetical Protein Pfu-838710-001"/>
    <property type="match status" value="1"/>
</dbReference>
<evidence type="ECO:0000259" key="1">
    <source>
        <dbReference type="SMART" id="SM01118"/>
    </source>
</evidence>
<dbReference type="PANTHER" id="PTHR40114">
    <property type="entry name" value="SLR0698 PROTEIN"/>
    <property type="match status" value="1"/>
</dbReference>
<evidence type="ECO:0000313" key="2">
    <source>
        <dbReference type="EMBL" id="QAY68844.1"/>
    </source>
</evidence>
<dbReference type="SUPFAM" id="SSF55154">
    <property type="entry name" value="CYTH-like phosphatases"/>
    <property type="match status" value="1"/>
</dbReference>
<dbReference type="AlphaFoldDB" id="A0A4P6F098"/>
<dbReference type="RefSeq" id="WP_129186246.1">
    <property type="nucleotide sequence ID" value="NZ_CP035493.1"/>
</dbReference>